<dbReference type="PANTHER" id="PTHR43179:SF7">
    <property type="entry name" value="RHAMNOSYLTRANSFERASE WBBL"/>
    <property type="match status" value="1"/>
</dbReference>
<protein>
    <submittedName>
        <fullName evidence="1">Glycosyl transferase family 2</fullName>
    </submittedName>
</protein>
<dbReference type="AlphaFoldDB" id="A0A2W5R2G4"/>
<dbReference type="CDD" id="cd04186">
    <property type="entry name" value="GT_2_like_c"/>
    <property type="match status" value="1"/>
</dbReference>
<dbReference type="InterPro" id="IPR029044">
    <property type="entry name" value="Nucleotide-diphossugar_trans"/>
</dbReference>
<dbReference type="Pfam" id="PF13641">
    <property type="entry name" value="Glyco_tranf_2_3"/>
    <property type="match status" value="1"/>
</dbReference>
<reference evidence="1 2" key="1">
    <citation type="submission" date="2017-08" db="EMBL/GenBank/DDBJ databases">
        <title>Infants hospitalized years apart are colonized by the same room-sourced microbial strains.</title>
        <authorList>
            <person name="Brooks B."/>
            <person name="Olm M.R."/>
            <person name="Firek B.A."/>
            <person name="Baker R."/>
            <person name="Thomas B.C."/>
            <person name="Morowitz M.J."/>
            <person name="Banfield J.F."/>
        </authorList>
    </citation>
    <scope>NUCLEOTIDE SEQUENCE [LARGE SCALE GENOMIC DNA]</scope>
    <source>
        <strain evidence="1">S2_005_002_R2_33</strain>
    </source>
</reference>
<organism evidence="1 2">
    <name type="scientific">Novosphingobium pentaromativorans</name>
    <dbReference type="NCBI Taxonomy" id="205844"/>
    <lineage>
        <taxon>Bacteria</taxon>
        <taxon>Pseudomonadati</taxon>
        <taxon>Pseudomonadota</taxon>
        <taxon>Alphaproteobacteria</taxon>
        <taxon>Sphingomonadales</taxon>
        <taxon>Sphingomonadaceae</taxon>
        <taxon>Novosphingobium</taxon>
    </lineage>
</organism>
<dbReference type="Gene3D" id="3.90.550.10">
    <property type="entry name" value="Spore Coat Polysaccharide Biosynthesis Protein SpsA, Chain A"/>
    <property type="match status" value="1"/>
</dbReference>
<evidence type="ECO:0000313" key="2">
    <source>
        <dbReference type="Proteomes" id="UP000249082"/>
    </source>
</evidence>
<sequence>MIGPGLLHAIDVIDVIIVNYRTGPLVVSCLQTLAAEAGEGMRIRAFVIDNASGDGSADMIEAAIMQHDWHWARVHRSAVNGGFGAGNNIGIDLALAQAQPAGLIWLLNPDTRVMPGAARELARFMAGTPGAGIVGTALLEADGNLWPFAFRFPSVLGEIERGLRWSFTSRLLSRHAIARRMDGRPAVVDWVSGASLAIRPALLREGLRFDEGYFLYYEETDLCRAARSNGWQCWYLPQALVLHIAGQSTGVTATQARPRRLPDYWFQSRSRYFRKNHGRAYALLADLAWMISHTIFLGKQALRGSPGIDPPRLLSDFARHSALVPGRRRT</sequence>
<dbReference type="EMBL" id="QFPX01000001">
    <property type="protein sequence ID" value="PZQ57670.1"/>
    <property type="molecule type" value="Genomic_DNA"/>
</dbReference>
<evidence type="ECO:0000313" key="1">
    <source>
        <dbReference type="EMBL" id="PZQ57670.1"/>
    </source>
</evidence>
<dbReference type="Proteomes" id="UP000249082">
    <property type="component" value="Unassembled WGS sequence"/>
</dbReference>
<dbReference type="SUPFAM" id="SSF53448">
    <property type="entry name" value="Nucleotide-diphospho-sugar transferases"/>
    <property type="match status" value="1"/>
</dbReference>
<comment type="caution">
    <text evidence="1">The sequence shown here is derived from an EMBL/GenBank/DDBJ whole genome shotgun (WGS) entry which is preliminary data.</text>
</comment>
<gene>
    <name evidence="1" type="ORF">DI555_01785</name>
</gene>
<accession>A0A2W5R2G4</accession>
<proteinExistence type="predicted"/>
<dbReference type="GO" id="GO:0016740">
    <property type="term" value="F:transferase activity"/>
    <property type="evidence" value="ECO:0007669"/>
    <property type="project" value="UniProtKB-KW"/>
</dbReference>
<keyword evidence="1" id="KW-0808">Transferase</keyword>
<name>A0A2W5R2G4_9SPHN</name>
<dbReference type="PANTHER" id="PTHR43179">
    <property type="entry name" value="RHAMNOSYLTRANSFERASE WBBL"/>
    <property type="match status" value="1"/>
</dbReference>